<feature type="domain" description="Gp5/Type VI secretion system Vgr protein OB-fold" evidence="1">
    <location>
        <begin position="17"/>
        <end position="84"/>
    </location>
</feature>
<dbReference type="Pfam" id="PF04717">
    <property type="entry name" value="Phage_base_V"/>
    <property type="match status" value="1"/>
</dbReference>
<sequence>MTLNASETDRRLGNVLQIGTVVSVDPGSSAAKVKIGDLTTPLIQVGQLSAGAIQFWWMPSVGEQVMVGAPSGDMAQATILCSVFAGNAPSSDGGVPMINLGGGKMIVNGDIEVTGDVIASGVSLVHHTHNGIALGGADTGEPNK</sequence>
<dbReference type="EMBL" id="CP033219">
    <property type="protein sequence ID" value="AZV77889.1"/>
    <property type="molecule type" value="Genomic_DNA"/>
</dbReference>
<dbReference type="Proteomes" id="UP000283063">
    <property type="component" value="Chromosome"/>
</dbReference>
<accession>A0A3T0N1M1</accession>
<organism evidence="2 3">
    <name type="scientific">Parasedimentitalea marina</name>
    <dbReference type="NCBI Taxonomy" id="2483033"/>
    <lineage>
        <taxon>Bacteria</taxon>
        <taxon>Pseudomonadati</taxon>
        <taxon>Pseudomonadota</taxon>
        <taxon>Alphaproteobacteria</taxon>
        <taxon>Rhodobacterales</taxon>
        <taxon>Paracoccaceae</taxon>
        <taxon>Parasedimentitalea</taxon>
    </lineage>
</organism>
<dbReference type="AlphaFoldDB" id="A0A3T0N1M1"/>
<evidence type="ECO:0000313" key="3">
    <source>
        <dbReference type="Proteomes" id="UP000283063"/>
    </source>
</evidence>
<evidence type="ECO:0000313" key="2">
    <source>
        <dbReference type="EMBL" id="AZV77889.1"/>
    </source>
</evidence>
<protein>
    <submittedName>
        <fullName evidence="2">Phage baseplate assembly protein V</fullName>
    </submittedName>
</protein>
<dbReference type="RefSeq" id="WP_127748450.1">
    <property type="nucleotide sequence ID" value="NZ_CP033219.1"/>
</dbReference>
<dbReference type="OrthoDB" id="4931325at2"/>
<dbReference type="InterPro" id="IPR006531">
    <property type="entry name" value="Gp5/Vgr_OB"/>
</dbReference>
<keyword evidence="3" id="KW-1185">Reference proteome</keyword>
<gene>
    <name evidence="2" type="ORF">EBB79_08260</name>
</gene>
<dbReference type="KEGG" id="sedi:EBB79_08260"/>
<dbReference type="NCBIfam" id="TIGR01644">
    <property type="entry name" value="phage_P2_V"/>
    <property type="match status" value="1"/>
</dbReference>
<name>A0A3T0N1M1_9RHOB</name>
<evidence type="ECO:0000259" key="1">
    <source>
        <dbReference type="Pfam" id="PF04717"/>
    </source>
</evidence>
<proteinExistence type="predicted"/>
<dbReference type="Gene3D" id="2.40.50.230">
    <property type="entry name" value="Gp5 N-terminal domain"/>
    <property type="match status" value="1"/>
</dbReference>
<dbReference type="InterPro" id="IPR013046">
    <property type="entry name" value="GpV/Gp45"/>
</dbReference>
<dbReference type="InterPro" id="IPR037026">
    <property type="entry name" value="Vgr_OB-fold_dom_sf"/>
</dbReference>
<reference evidence="2 3" key="1">
    <citation type="submission" date="2018-10" db="EMBL/GenBank/DDBJ databases">
        <title>Parasedimentitalea marina sp. nov., a psychrophilic bacterium isolated from deep seawater of the New Britain Trench.</title>
        <authorList>
            <person name="Cao J."/>
        </authorList>
    </citation>
    <scope>NUCLEOTIDE SEQUENCE [LARGE SCALE GENOMIC DNA]</scope>
    <source>
        <strain evidence="2 3">W43</strain>
    </source>
</reference>